<evidence type="ECO:0000256" key="10">
    <source>
        <dbReference type="ARBA" id="ARBA00023004"/>
    </source>
</evidence>
<accession>A0ABR3FN21</accession>
<evidence type="ECO:0000256" key="9">
    <source>
        <dbReference type="ARBA" id="ARBA00023002"/>
    </source>
</evidence>
<evidence type="ECO:0008006" key="15">
    <source>
        <dbReference type="Google" id="ProtNLM"/>
    </source>
</evidence>
<reference evidence="13 14" key="1">
    <citation type="submission" date="2024-02" db="EMBL/GenBank/DDBJ databases">
        <title>A draft genome for the cacao thread blight pathogen Marasmius crinis-equi.</title>
        <authorList>
            <person name="Cohen S.P."/>
            <person name="Baruah I.K."/>
            <person name="Amoako-Attah I."/>
            <person name="Bukari Y."/>
            <person name="Meinhardt L.W."/>
            <person name="Bailey B.A."/>
        </authorList>
    </citation>
    <scope>NUCLEOTIDE SEQUENCE [LARGE SCALE GENOMIC DNA]</scope>
    <source>
        <strain evidence="13 14">GH-76</strain>
    </source>
</reference>
<comment type="subcellular location">
    <subcellularLocation>
        <location evidence="2">Membrane</location>
    </subcellularLocation>
</comment>
<evidence type="ECO:0000256" key="11">
    <source>
        <dbReference type="ARBA" id="ARBA00023033"/>
    </source>
</evidence>
<dbReference type="PRINTS" id="PR00385">
    <property type="entry name" value="P450"/>
</dbReference>
<dbReference type="Proteomes" id="UP001465976">
    <property type="component" value="Unassembled WGS sequence"/>
</dbReference>
<keyword evidence="10" id="KW-0408">Iron</keyword>
<dbReference type="SUPFAM" id="SSF48264">
    <property type="entry name" value="Cytochrome P450"/>
    <property type="match status" value="1"/>
</dbReference>
<dbReference type="PRINTS" id="PR00463">
    <property type="entry name" value="EP450I"/>
</dbReference>
<comment type="cofactor">
    <cofactor evidence="1">
        <name>heme</name>
        <dbReference type="ChEBI" id="CHEBI:30413"/>
    </cofactor>
</comment>
<keyword evidence="5" id="KW-0349">Heme</keyword>
<dbReference type="InterPro" id="IPR050121">
    <property type="entry name" value="Cytochrome_P450_monoxygenase"/>
</dbReference>
<evidence type="ECO:0000256" key="2">
    <source>
        <dbReference type="ARBA" id="ARBA00004370"/>
    </source>
</evidence>
<evidence type="ECO:0000256" key="8">
    <source>
        <dbReference type="ARBA" id="ARBA00022989"/>
    </source>
</evidence>
<keyword evidence="9" id="KW-0560">Oxidoreductase</keyword>
<dbReference type="Pfam" id="PF00067">
    <property type="entry name" value="p450"/>
    <property type="match status" value="1"/>
</dbReference>
<dbReference type="Gene3D" id="1.10.630.10">
    <property type="entry name" value="Cytochrome P450"/>
    <property type="match status" value="1"/>
</dbReference>
<organism evidence="13 14">
    <name type="scientific">Marasmius crinis-equi</name>
    <dbReference type="NCBI Taxonomy" id="585013"/>
    <lineage>
        <taxon>Eukaryota</taxon>
        <taxon>Fungi</taxon>
        <taxon>Dikarya</taxon>
        <taxon>Basidiomycota</taxon>
        <taxon>Agaricomycotina</taxon>
        <taxon>Agaricomycetes</taxon>
        <taxon>Agaricomycetidae</taxon>
        <taxon>Agaricales</taxon>
        <taxon>Marasmiineae</taxon>
        <taxon>Marasmiaceae</taxon>
        <taxon>Marasmius</taxon>
    </lineage>
</organism>
<dbReference type="InterPro" id="IPR002401">
    <property type="entry name" value="Cyt_P450_E_grp-I"/>
</dbReference>
<evidence type="ECO:0000256" key="7">
    <source>
        <dbReference type="ARBA" id="ARBA00022723"/>
    </source>
</evidence>
<dbReference type="PANTHER" id="PTHR24305:SF166">
    <property type="entry name" value="CYTOCHROME P450 12A4, MITOCHONDRIAL-RELATED"/>
    <property type="match status" value="1"/>
</dbReference>
<keyword evidence="6" id="KW-0812">Transmembrane</keyword>
<dbReference type="InterPro" id="IPR036396">
    <property type="entry name" value="Cyt_P450_sf"/>
</dbReference>
<comment type="pathway">
    <text evidence="3">Secondary metabolite biosynthesis; terpenoid biosynthesis.</text>
</comment>
<evidence type="ECO:0000256" key="6">
    <source>
        <dbReference type="ARBA" id="ARBA00022692"/>
    </source>
</evidence>
<evidence type="ECO:0000256" key="12">
    <source>
        <dbReference type="ARBA" id="ARBA00023136"/>
    </source>
</evidence>
<gene>
    <name evidence="13" type="ORF">V5O48_005186</name>
</gene>
<keyword evidence="8" id="KW-1133">Transmembrane helix</keyword>
<comment type="caution">
    <text evidence="13">The sequence shown here is derived from an EMBL/GenBank/DDBJ whole genome shotgun (WGS) entry which is preliminary data.</text>
</comment>
<evidence type="ECO:0000256" key="3">
    <source>
        <dbReference type="ARBA" id="ARBA00004721"/>
    </source>
</evidence>
<sequence length="457" mass="51397">MDYATSPLSILALLGVYIVVRLVKSLSHYFHVAQCLRLVPGPRPSSLLWGEEWLLYHTRPGSQYVEWHREFGKVVKFTGALGHQTLSITDPRAITSILGEHAYNFPKPDGVRTWFRATLGEGLVWTEGKDNHERQRRMVAPALRASKHSVRSFMPIFYDTASRMALLWSRLLENSDGDQAEIEATSWAGQFALDTVIQSAFSYDCGFLSGGHQDLLAALDGLTNNENRLSSFYMRALFWIFPSILWIGEKGKMIRQSKRELGNIATKVWSDAKSAGDSEDKNLMAMMLKAVSESGDRFGEEEIVDQMRTVISAGYETVSSVIAWVLYELAAHPDVQTRLREEIETSGNTELSIDRLNNLSFLDAVLKETLRLHPPVIENHHQAAQDISVPLSEPLRGTSETHLLIPKGTIIAIPVNVIQADSSVYGRDADIFRPERWLELQQEGISHEREMLAFSEG</sequence>
<evidence type="ECO:0000256" key="4">
    <source>
        <dbReference type="ARBA" id="ARBA00010617"/>
    </source>
</evidence>
<keyword evidence="11" id="KW-0503">Monooxygenase</keyword>
<name>A0ABR3FN21_9AGAR</name>
<proteinExistence type="inferred from homology"/>
<keyword evidence="12" id="KW-0472">Membrane</keyword>
<evidence type="ECO:0000313" key="13">
    <source>
        <dbReference type="EMBL" id="KAL0576816.1"/>
    </source>
</evidence>
<dbReference type="InterPro" id="IPR001128">
    <property type="entry name" value="Cyt_P450"/>
</dbReference>
<keyword evidence="7" id="KW-0479">Metal-binding</keyword>
<comment type="similarity">
    <text evidence="4">Belongs to the cytochrome P450 family.</text>
</comment>
<evidence type="ECO:0000256" key="5">
    <source>
        <dbReference type="ARBA" id="ARBA00022617"/>
    </source>
</evidence>
<keyword evidence="14" id="KW-1185">Reference proteome</keyword>
<protein>
    <recommendedName>
        <fullName evidence="15">Cytochrome P450</fullName>
    </recommendedName>
</protein>
<dbReference type="PANTHER" id="PTHR24305">
    <property type="entry name" value="CYTOCHROME P450"/>
    <property type="match status" value="1"/>
</dbReference>
<evidence type="ECO:0000313" key="14">
    <source>
        <dbReference type="Proteomes" id="UP001465976"/>
    </source>
</evidence>
<dbReference type="EMBL" id="JBAHYK010000197">
    <property type="protein sequence ID" value="KAL0576816.1"/>
    <property type="molecule type" value="Genomic_DNA"/>
</dbReference>
<evidence type="ECO:0000256" key="1">
    <source>
        <dbReference type="ARBA" id="ARBA00001971"/>
    </source>
</evidence>